<evidence type="ECO:0000313" key="2">
    <source>
        <dbReference type="Proteomes" id="UP000054279"/>
    </source>
</evidence>
<gene>
    <name evidence="1" type="ORF">M422DRAFT_98623</name>
</gene>
<name>A0A0C9UXN3_SPHS4</name>
<evidence type="ECO:0000313" key="1">
    <source>
        <dbReference type="EMBL" id="KIJ30136.1"/>
    </source>
</evidence>
<organism evidence="1 2">
    <name type="scientific">Sphaerobolus stellatus (strain SS14)</name>
    <dbReference type="NCBI Taxonomy" id="990650"/>
    <lineage>
        <taxon>Eukaryota</taxon>
        <taxon>Fungi</taxon>
        <taxon>Dikarya</taxon>
        <taxon>Basidiomycota</taxon>
        <taxon>Agaricomycotina</taxon>
        <taxon>Agaricomycetes</taxon>
        <taxon>Phallomycetidae</taxon>
        <taxon>Geastrales</taxon>
        <taxon>Sphaerobolaceae</taxon>
        <taxon>Sphaerobolus</taxon>
    </lineage>
</organism>
<sequence length="94" mass="10430">MTDYASQGRTHHINVLDLTDCESHFSYYTCFSRSATVKGTVIIGGLNPSVIQGGISGCLRQEFRELEMLNDITRAKLAGSLHPFIEGQDRVQLI</sequence>
<proteinExistence type="predicted"/>
<protein>
    <submittedName>
        <fullName evidence="1">Uncharacterized protein</fullName>
    </submittedName>
</protein>
<dbReference type="OrthoDB" id="3247165at2759"/>
<dbReference type="HOGENOM" id="CLU_001324_10_0_1"/>
<dbReference type="Proteomes" id="UP000054279">
    <property type="component" value="Unassembled WGS sequence"/>
</dbReference>
<keyword evidence="2" id="KW-1185">Reference proteome</keyword>
<feature type="non-terminal residue" evidence="1">
    <location>
        <position position="94"/>
    </location>
</feature>
<dbReference type="EMBL" id="KN837268">
    <property type="protein sequence ID" value="KIJ30136.1"/>
    <property type="molecule type" value="Genomic_DNA"/>
</dbReference>
<dbReference type="AlphaFoldDB" id="A0A0C9UXN3"/>
<accession>A0A0C9UXN3</accession>
<reference evidence="1 2" key="1">
    <citation type="submission" date="2014-06" db="EMBL/GenBank/DDBJ databases">
        <title>Evolutionary Origins and Diversification of the Mycorrhizal Mutualists.</title>
        <authorList>
            <consortium name="DOE Joint Genome Institute"/>
            <consortium name="Mycorrhizal Genomics Consortium"/>
            <person name="Kohler A."/>
            <person name="Kuo A."/>
            <person name="Nagy L.G."/>
            <person name="Floudas D."/>
            <person name="Copeland A."/>
            <person name="Barry K.W."/>
            <person name="Cichocki N."/>
            <person name="Veneault-Fourrey C."/>
            <person name="LaButti K."/>
            <person name="Lindquist E.A."/>
            <person name="Lipzen A."/>
            <person name="Lundell T."/>
            <person name="Morin E."/>
            <person name="Murat C."/>
            <person name="Riley R."/>
            <person name="Ohm R."/>
            <person name="Sun H."/>
            <person name="Tunlid A."/>
            <person name="Henrissat B."/>
            <person name="Grigoriev I.V."/>
            <person name="Hibbett D.S."/>
            <person name="Martin F."/>
        </authorList>
    </citation>
    <scope>NUCLEOTIDE SEQUENCE [LARGE SCALE GENOMIC DNA]</scope>
    <source>
        <strain evidence="1 2">SS14</strain>
    </source>
</reference>